<dbReference type="AlphaFoldDB" id="A0A8H7V3M3"/>
<reference evidence="2" key="1">
    <citation type="submission" date="2020-12" db="EMBL/GenBank/DDBJ databases">
        <title>Metabolic potential, ecology and presence of endohyphal bacteria is reflected in genomic diversity of Mucoromycotina.</title>
        <authorList>
            <person name="Muszewska A."/>
            <person name="Okrasinska A."/>
            <person name="Steczkiewicz K."/>
            <person name="Drgas O."/>
            <person name="Orlowska M."/>
            <person name="Perlinska-Lenart U."/>
            <person name="Aleksandrzak-Piekarczyk T."/>
            <person name="Szatraj K."/>
            <person name="Zielenkiewicz U."/>
            <person name="Pilsyk S."/>
            <person name="Malc E."/>
            <person name="Mieczkowski P."/>
            <person name="Kruszewska J.S."/>
            <person name="Biernat P."/>
            <person name="Pawlowska J."/>
        </authorList>
    </citation>
    <scope>NUCLEOTIDE SEQUENCE</scope>
    <source>
        <strain evidence="2">CBS 226.32</strain>
    </source>
</reference>
<dbReference type="GO" id="GO:0004103">
    <property type="term" value="F:choline kinase activity"/>
    <property type="evidence" value="ECO:0007669"/>
    <property type="project" value="TreeGrafter"/>
</dbReference>
<evidence type="ECO:0000256" key="1">
    <source>
        <dbReference type="ARBA" id="ARBA00038211"/>
    </source>
</evidence>
<protein>
    <recommendedName>
        <fullName evidence="4">Choline kinase</fullName>
    </recommendedName>
</protein>
<dbReference type="Gene3D" id="3.90.1200.10">
    <property type="match status" value="1"/>
</dbReference>
<dbReference type="PANTHER" id="PTHR22603:SF93">
    <property type="entry name" value="RE24176P"/>
    <property type="match status" value="1"/>
</dbReference>
<dbReference type="InterPro" id="IPR011009">
    <property type="entry name" value="Kinase-like_dom_sf"/>
</dbReference>
<dbReference type="OrthoDB" id="10267235at2759"/>
<dbReference type="Proteomes" id="UP000650833">
    <property type="component" value="Unassembled WGS sequence"/>
</dbReference>
<dbReference type="SUPFAM" id="SSF56112">
    <property type="entry name" value="Protein kinase-like (PK-like)"/>
    <property type="match status" value="1"/>
</dbReference>
<sequence length="418" mass="47790">MSTVKTDLSASTNASSRLGFSNLIKHKIGKLHNARKRLSSRSKSSPALMAINSNIQSPLNTTTPKRQKSIVDEIPTCQTIIDLSILKGDDLIYATRSLISSLFSPIKDNEDLKIDRVSGAMTNAVFFVTIGSNKRMLLRVYGVGCDQILDRNKELDWLSRLSQLSIGPKLLGIFGNGRFEEYLPSTTLSRQDIREPEISIQIASRLNQLHTIVDTFPPANNELLEVWANIDKWYTAVTTELVPILMSKNLKWKTQLEALDLVQLGHDIKQCKLVCNNSPIVFAHNDLQYGNILKINDTNELVVIDFEYAGYNPRAVDIANHFCEWMYDYHSNDSATMHLDQYPSLEEQTMFLASYLHTKDQSLVIELQKEVDQWKMACHLFWGLWGLVQASQSEIDFDYFYYSMQRINEFRTNLVNYK</sequence>
<evidence type="ECO:0008006" key="4">
    <source>
        <dbReference type="Google" id="ProtNLM"/>
    </source>
</evidence>
<dbReference type="EMBL" id="JAEPRC010000201">
    <property type="protein sequence ID" value="KAG2204277.1"/>
    <property type="molecule type" value="Genomic_DNA"/>
</dbReference>
<dbReference type="Pfam" id="PF01633">
    <property type="entry name" value="Choline_kinase"/>
    <property type="match status" value="1"/>
</dbReference>
<evidence type="ECO:0000313" key="2">
    <source>
        <dbReference type="EMBL" id="KAG2204277.1"/>
    </source>
</evidence>
<comment type="similarity">
    <text evidence="1">Belongs to the choline/ethanolamine kinase family.</text>
</comment>
<dbReference type="GO" id="GO:0005737">
    <property type="term" value="C:cytoplasm"/>
    <property type="evidence" value="ECO:0007669"/>
    <property type="project" value="TreeGrafter"/>
</dbReference>
<evidence type="ECO:0000313" key="3">
    <source>
        <dbReference type="Proteomes" id="UP000650833"/>
    </source>
</evidence>
<accession>A0A8H7V3M3</accession>
<comment type="caution">
    <text evidence="2">The sequence shown here is derived from an EMBL/GenBank/DDBJ whole genome shotgun (WGS) entry which is preliminary data.</text>
</comment>
<dbReference type="GO" id="GO:0006646">
    <property type="term" value="P:phosphatidylethanolamine biosynthetic process"/>
    <property type="evidence" value="ECO:0007669"/>
    <property type="project" value="TreeGrafter"/>
</dbReference>
<dbReference type="GO" id="GO:0004305">
    <property type="term" value="F:ethanolamine kinase activity"/>
    <property type="evidence" value="ECO:0007669"/>
    <property type="project" value="TreeGrafter"/>
</dbReference>
<gene>
    <name evidence="2" type="ORF">INT46_004535</name>
</gene>
<organism evidence="2 3">
    <name type="scientific">Mucor plumbeus</name>
    <dbReference type="NCBI Taxonomy" id="97098"/>
    <lineage>
        <taxon>Eukaryota</taxon>
        <taxon>Fungi</taxon>
        <taxon>Fungi incertae sedis</taxon>
        <taxon>Mucoromycota</taxon>
        <taxon>Mucoromycotina</taxon>
        <taxon>Mucoromycetes</taxon>
        <taxon>Mucorales</taxon>
        <taxon>Mucorineae</taxon>
        <taxon>Mucoraceae</taxon>
        <taxon>Mucor</taxon>
    </lineage>
</organism>
<dbReference type="CDD" id="cd05157">
    <property type="entry name" value="ETNK_euk"/>
    <property type="match status" value="1"/>
</dbReference>
<name>A0A8H7V3M3_9FUNG</name>
<proteinExistence type="inferred from homology"/>
<dbReference type="Gene3D" id="3.30.200.20">
    <property type="entry name" value="Phosphorylase Kinase, domain 1"/>
    <property type="match status" value="1"/>
</dbReference>
<dbReference type="PANTHER" id="PTHR22603">
    <property type="entry name" value="CHOLINE/ETHANOALAMINE KINASE"/>
    <property type="match status" value="1"/>
</dbReference>
<keyword evidence="3" id="KW-1185">Reference proteome</keyword>